<sequence length="466" mass="51933">MKPRLSYLLSLLLGAIILLSCSENKEESGKLAAADSLLLYKDYNPGPTDLIIDRTVYLDKLQGFWLGACIANWTGLITEMDKIGGDGIDGLGAGFYTRSNWGGKDEPNIWPQSNLDSLSPTIDFYFEGPGDVWGADDDTDIEYMYQYITYYNKVTKLSPEQIRNGWLTHIYSDENSPFVNETGGSENYLWVSNQTAFDLMKQGMLPPATSDPQNNPNFEMIDAQLTTEIFGFLAPGNPAAAVELAHLPIRTTARKDAAWIAEFYVVMYSLAPVIDSTKPLKNQLFSMADRASEQLPPDSYASKMYSYVKELYDAGIPWEAARDSLYERYQVKNADGYTLPAREPVCHGCFGAGINFGASLISLFYGEGDIKETIKIGTLAGWDSDNPTATWGGLLGFIYGKKGLESVFEQNFSNQFNIHRTRGNFKNGIDTFENMAQMGVFIVDRVVQEELDGGVDLEKNCWYIPI</sequence>
<name>A0A9X1L007_9BACT</name>
<evidence type="ECO:0000313" key="1">
    <source>
        <dbReference type="EMBL" id="MCA6078920.1"/>
    </source>
</evidence>
<dbReference type="RefSeq" id="WP_225699779.1">
    <property type="nucleotide sequence ID" value="NZ_JAIXNE010000007.1"/>
</dbReference>
<keyword evidence="2" id="KW-1185">Reference proteome</keyword>
<dbReference type="EMBL" id="JAIXNE010000007">
    <property type="protein sequence ID" value="MCA6078920.1"/>
    <property type="molecule type" value="Genomic_DNA"/>
</dbReference>
<dbReference type="Pfam" id="PF03747">
    <property type="entry name" value="ADP_ribosyl_GH"/>
    <property type="match status" value="1"/>
</dbReference>
<accession>A0A9X1L007</accession>
<dbReference type="SUPFAM" id="SSF101478">
    <property type="entry name" value="ADP-ribosylglycohydrolase"/>
    <property type="match status" value="1"/>
</dbReference>
<dbReference type="AlphaFoldDB" id="A0A9X1L007"/>
<reference evidence="1" key="1">
    <citation type="submission" date="2021-09" db="EMBL/GenBank/DDBJ databases">
        <title>Fulvivirga sp. isolated from coastal sediment.</title>
        <authorList>
            <person name="Yu H."/>
        </authorList>
    </citation>
    <scope>NUCLEOTIDE SEQUENCE</scope>
    <source>
        <strain evidence="1">1062</strain>
    </source>
</reference>
<gene>
    <name evidence="1" type="ORF">LDX50_28860</name>
</gene>
<dbReference type="InterPro" id="IPR036705">
    <property type="entry name" value="Ribosyl_crysJ1_sf"/>
</dbReference>
<protein>
    <submittedName>
        <fullName evidence="1">ADP-ribosylglycohydrolase family protein</fullName>
    </submittedName>
</protein>
<comment type="caution">
    <text evidence="1">The sequence shown here is derived from an EMBL/GenBank/DDBJ whole genome shotgun (WGS) entry which is preliminary data.</text>
</comment>
<dbReference type="PROSITE" id="PS51257">
    <property type="entry name" value="PROKAR_LIPOPROTEIN"/>
    <property type="match status" value="1"/>
</dbReference>
<dbReference type="Proteomes" id="UP001139409">
    <property type="component" value="Unassembled WGS sequence"/>
</dbReference>
<evidence type="ECO:0000313" key="2">
    <source>
        <dbReference type="Proteomes" id="UP001139409"/>
    </source>
</evidence>
<proteinExistence type="predicted"/>
<organism evidence="1 2">
    <name type="scientific">Fulvivirga sedimenti</name>
    <dbReference type="NCBI Taxonomy" id="2879465"/>
    <lineage>
        <taxon>Bacteria</taxon>
        <taxon>Pseudomonadati</taxon>
        <taxon>Bacteroidota</taxon>
        <taxon>Cytophagia</taxon>
        <taxon>Cytophagales</taxon>
        <taxon>Fulvivirgaceae</taxon>
        <taxon>Fulvivirga</taxon>
    </lineage>
</organism>
<dbReference type="Gene3D" id="1.10.4080.10">
    <property type="entry name" value="ADP-ribosylation/Crystallin J1"/>
    <property type="match status" value="1"/>
</dbReference>
<dbReference type="InterPro" id="IPR005502">
    <property type="entry name" value="Ribosyl_crysJ1"/>
</dbReference>